<sequence>MPQLDAEVLEAIDVLVDSGFWDANRILEIVCEEMYAPGELDEDAVGDAIAASFAQWKTSQQDWPDVTDCDRLDLAFANLNKLGVIALHNAGMTQSDGYDDFRDAYDRHPLPEQVLGYCFYHGQDLERVVRGGPLYFGFGPLDPQQEETAGTRVGQLIVEQLTAAGLTPAWEGSFKNRISIPEFDWKRRAVPSEF</sequence>
<dbReference type="Pfam" id="PF21831">
    <property type="entry name" value="DUF6891"/>
    <property type="match status" value="1"/>
</dbReference>
<reference evidence="2 3" key="1">
    <citation type="submission" date="2018-02" db="EMBL/GenBank/DDBJ databases">
        <title>Comparative genomes isolates from brazilian mangrove.</title>
        <authorList>
            <person name="Araujo J.E."/>
            <person name="Taketani R.G."/>
            <person name="Silva M.C.P."/>
            <person name="Loureco M.V."/>
            <person name="Andreote F.D."/>
        </authorList>
    </citation>
    <scope>NUCLEOTIDE SEQUENCE [LARGE SCALE GENOMIC DNA]</scope>
    <source>
        <strain evidence="2 3">Nap-Phe MGV</strain>
    </source>
</reference>
<dbReference type="OrthoDB" id="5515732at2"/>
<name>A0A2S8GQD3_9BACT</name>
<dbReference type="RefSeq" id="WP_105334766.1">
    <property type="nucleotide sequence ID" value="NZ_PUHZ01000008.1"/>
</dbReference>
<evidence type="ECO:0000313" key="2">
    <source>
        <dbReference type="EMBL" id="PQO46639.1"/>
    </source>
</evidence>
<feature type="domain" description="DUF6891" evidence="1">
    <location>
        <begin position="4"/>
        <end position="188"/>
    </location>
</feature>
<dbReference type="Proteomes" id="UP000237819">
    <property type="component" value="Unassembled WGS sequence"/>
</dbReference>
<dbReference type="EMBL" id="PUHZ01000008">
    <property type="protein sequence ID" value="PQO46639.1"/>
    <property type="molecule type" value="Genomic_DNA"/>
</dbReference>
<gene>
    <name evidence="2" type="ORF">C5Y93_07340</name>
</gene>
<protein>
    <recommendedName>
        <fullName evidence="1">DUF6891 domain-containing protein</fullName>
    </recommendedName>
</protein>
<dbReference type="InterPro" id="IPR054186">
    <property type="entry name" value="DUF6891"/>
</dbReference>
<evidence type="ECO:0000313" key="3">
    <source>
        <dbReference type="Proteomes" id="UP000237819"/>
    </source>
</evidence>
<proteinExistence type="predicted"/>
<accession>A0A2S8GQD3</accession>
<comment type="caution">
    <text evidence="2">The sequence shown here is derived from an EMBL/GenBank/DDBJ whole genome shotgun (WGS) entry which is preliminary data.</text>
</comment>
<evidence type="ECO:0000259" key="1">
    <source>
        <dbReference type="Pfam" id="PF21831"/>
    </source>
</evidence>
<organism evidence="2 3">
    <name type="scientific">Blastopirellula marina</name>
    <dbReference type="NCBI Taxonomy" id="124"/>
    <lineage>
        <taxon>Bacteria</taxon>
        <taxon>Pseudomonadati</taxon>
        <taxon>Planctomycetota</taxon>
        <taxon>Planctomycetia</taxon>
        <taxon>Pirellulales</taxon>
        <taxon>Pirellulaceae</taxon>
        <taxon>Blastopirellula</taxon>
    </lineage>
</organism>
<dbReference type="AlphaFoldDB" id="A0A2S8GQD3"/>